<protein>
    <submittedName>
        <fullName evidence="2">Uncharacterized protein</fullName>
    </submittedName>
</protein>
<gene>
    <name evidence="2" type="ORF">LTR69_009319</name>
</gene>
<reference evidence="2 3" key="1">
    <citation type="submission" date="2023-08" db="EMBL/GenBank/DDBJ databases">
        <title>Black Yeasts Isolated from many extreme environments.</title>
        <authorList>
            <person name="Coleine C."/>
            <person name="Stajich J.E."/>
            <person name="Selbmann L."/>
        </authorList>
    </citation>
    <scope>NUCLEOTIDE SEQUENCE [LARGE SCALE GENOMIC DNA]</scope>
    <source>
        <strain evidence="2 3">CCFEE 6328</strain>
    </source>
</reference>
<feature type="coiled-coil region" evidence="1">
    <location>
        <begin position="55"/>
        <end position="82"/>
    </location>
</feature>
<organism evidence="2 3">
    <name type="scientific">Exophiala sideris</name>
    <dbReference type="NCBI Taxonomy" id="1016849"/>
    <lineage>
        <taxon>Eukaryota</taxon>
        <taxon>Fungi</taxon>
        <taxon>Dikarya</taxon>
        <taxon>Ascomycota</taxon>
        <taxon>Pezizomycotina</taxon>
        <taxon>Eurotiomycetes</taxon>
        <taxon>Chaetothyriomycetidae</taxon>
        <taxon>Chaetothyriales</taxon>
        <taxon>Herpotrichiellaceae</taxon>
        <taxon>Exophiala</taxon>
    </lineage>
</organism>
<proteinExistence type="predicted"/>
<dbReference type="Proteomes" id="UP001345691">
    <property type="component" value="Unassembled WGS sequence"/>
</dbReference>
<evidence type="ECO:0000256" key="1">
    <source>
        <dbReference type="SAM" id="Coils"/>
    </source>
</evidence>
<dbReference type="EMBL" id="JAVRRF010000025">
    <property type="protein sequence ID" value="KAK5053674.1"/>
    <property type="molecule type" value="Genomic_DNA"/>
</dbReference>
<accession>A0ABR0J0Y7</accession>
<keyword evidence="1" id="KW-0175">Coiled coil</keyword>
<evidence type="ECO:0000313" key="3">
    <source>
        <dbReference type="Proteomes" id="UP001345691"/>
    </source>
</evidence>
<sequence length="94" mass="10429">MSTRQTKLAERGQRLAAFMEDKGAGAIVRLVTRPCIGGDVDICSPQDHGNSEKPNQNGQEAVRKLEQVMDRMTDEKLVQEAQEALETKKMDEVA</sequence>
<name>A0ABR0J0Y7_9EURO</name>
<evidence type="ECO:0000313" key="2">
    <source>
        <dbReference type="EMBL" id="KAK5053674.1"/>
    </source>
</evidence>
<comment type="caution">
    <text evidence="2">The sequence shown here is derived from an EMBL/GenBank/DDBJ whole genome shotgun (WGS) entry which is preliminary data.</text>
</comment>
<keyword evidence="3" id="KW-1185">Reference proteome</keyword>